<dbReference type="EC" id="6.4.1.2" evidence="4"/>
<dbReference type="PROSITE" id="PS00130">
    <property type="entry name" value="U_DNA_GLYCOSYLASE"/>
    <property type="match status" value="1"/>
</dbReference>
<dbReference type="PANTHER" id="PTHR45728:SF1">
    <property type="entry name" value="ACETYL-COA CARBOXYLASE 2"/>
    <property type="match status" value="1"/>
</dbReference>
<evidence type="ECO:0000259" key="22">
    <source>
        <dbReference type="PROSITE" id="PS50975"/>
    </source>
</evidence>
<evidence type="ECO:0000256" key="9">
    <source>
        <dbReference type="ARBA" id="ARBA00022801"/>
    </source>
</evidence>
<evidence type="ECO:0000256" key="18">
    <source>
        <dbReference type="PROSITE-ProRule" id="PRU10072"/>
    </source>
</evidence>
<comment type="caution">
    <text evidence="26">The sequence shown here is derived from an EMBL/GenBank/DDBJ whole genome shotgun (WGS) entry which is preliminary data.</text>
</comment>
<evidence type="ECO:0000256" key="5">
    <source>
        <dbReference type="ARBA" id="ARBA00022516"/>
    </source>
</evidence>
<dbReference type="Pfam" id="PF01039">
    <property type="entry name" value="Carboxyl_trans"/>
    <property type="match status" value="1"/>
</dbReference>
<organism evidence="26 27">
    <name type="scientific">Aldrovandia affinis</name>
    <dbReference type="NCBI Taxonomy" id="143900"/>
    <lineage>
        <taxon>Eukaryota</taxon>
        <taxon>Metazoa</taxon>
        <taxon>Chordata</taxon>
        <taxon>Craniata</taxon>
        <taxon>Vertebrata</taxon>
        <taxon>Euteleostomi</taxon>
        <taxon>Actinopterygii</taxon>
        <taxon>Neopterygii</taxon>
        <taxon>Teleostei</taxon>
        <taxon>Notacanthiformes</taxon>
        <taxon>Halosauridae</taxon>
        <taxon>Aldrovandia</taxon>
    </lineage>
</organism>
<dbReference type="FunFam" id="3.40.50.20:FF:000005">
    <property type="entry name" value="acetyl-CoA carboxylase isoform X2"/>
    <property type="match status" value="1"/>
</dbReference>
<keyword evidence="5" id="KW-0444">Lipid biosynthesis</keyword>
<evidence type="ECO:0000256" key="7">
    <source>
        <dbReference type="ARBA" id="ARBA00022741"/>
    </source>
</evidence>
<dbReference type="Pfam" id="PF00364">
    <property type="entry name" value="Biotin_lipoyl"/>
    <property type="match status" value="1"/>
</dbReference>
<feature type="domain" description="Biotin carboxylation" evidence="23">
    <location>
        <begin position="1028"/>
        <end position="1530"/>
    </location>
</feature>
<dbReference type="InterPro" id="IPR029045">
    <property type="entry name" value="ClpP/crotonase-like_dom_sf"/>
</dbReference>
<dbReference type="SUPFAM" id="SSF52096">
    <property type="entry name" value="ClpP/crotonase"/>
    <property type="match status" value="2"/>
</dbReference>
<sequence length="3737" mass="414871">MVPGLLNLGNTCFMNSLLQGLAACPSFIRWLEELSGQTEVSQSHNELERDPKLSGTLLQLLKALSAHDPGEDDVLDAGCLLDVLRLHRWQISSFEEQDAHELFHVLTSSLEEERDRMPRVTHLFDMQSLESPPESCEKNMSCRSRGPLHPIKSPWKSQHPFHGRLTSNMICKRCEQQSPVRYDSFDSLSLSIPSAPWGRPVTLDHCLQHFISSETIKEVECENCTKIQADGMLNGQVVESQRTTFIKQLKLGKLPQCLCIHLQRLTWSNEGAPIKRQEHVQFTEYLFMDYYKHRVSSQGSQELSWAPKPVQVDSKANAQGKTPPNGADAEHCNNNKPLSNGACSSVFFHSPALSPQFSLAFDYSSSTHLFRLTAVLVHHGDMHSGHFVTYRRCPPTPRGPSPFNAQWLWVSDDSVRRASLQEVLSSNAYLLFYERARRPSLRPEERAALSVESACALRVRTKVSRVARGTRVGREHNGTRQADDRNAGTPEPLLCAANVLSASLPLPGADSQLPPLVALPATADSGADGELNPGRREVDAWAQDPLAGRQAVVPVCVGGLVHEQQASVGQLQLHRVNVTPRSRTPGLPMAEHKVPGRPQGHRGDGAAGVQLLLVVAVLANVIVPIFVPVSSMKKRKPTDNETPTIPPLSPEQLDQIAKNKSAALQRLAAHNAPDGIGESWRKGLNAEFGKPYFKRLMAFVSEERKQHTVYPPVQQVFTWTQMCAIQDVKVVVLGQDPYHGPNQAHGLCFSVQKPVPPPPSLVNMYKELATDIEGFERPEHGDLTGWAKQGVLLLNAVLTFVKFRPMPETGVQVQTEGKIHEAEEDMQSGPPTAGPAPKADAAPPLEHSTPSDRRAVEPQPEATSTDQGDPPCQDLDASAEGERRSPEAPPETAAATPPVQSADAPNHDGVTGAEQGTGPESRERLKFILGASEDNSSDEEPVAPQQPTRPATGRVSSTPPSEASVTSGPSHKFPSVKSTSSCSSSIRPSMSGLHLVKKGREHRKMDPQRDFTVASPAEFVTRFGGNLVIDKVLIANNGIAAVKCMRSIRRWSYEMFRNERAIRFVVMVTPEDLKANAEYIKMADHYVPVPGGPNNNNYANVELIVDIAKRIPVQAVWAGWGHASENPKLPELLQKAGICFLGPSSKAMWALGDKVASSIVAQSTDIPTLPWSGSGLRVEWAEEDQRSGHVISVPPELYAQGCVRDIDEGLAAAEKIGYPVVIKASEGGGGKGIRKVDNAEDFPSSFRQVQVEVPGSPIFVMQLALHARHLEVQILADQYGNAISLFGRDCSIQRRHQKIIEEAPATIAAPSTFEQMEKYAVRLAKMVGYVSTGTVEYLYSEDGSFHFLELNPRLQVEHPCTEMIGDVNLPAAQLQIGMGIPLHRMKDIRVLYGESPWGDTQINFEAPDRTPSPRGHVIAARITSENPDEGFKPSSGTVQELNFRSSKNVWGYFSVGAAGGLHEFADSQFGHCFSWGENREEAISNMVVAMKELSIRGDFRTTVEYLIKLLETESFRNNDIDTGWLDHLIAEKVQAERPDTMLAVVCGSLHVADASFRKSMSDFLHSLERGQVLPAASLLNTVDVGLVYEGIKYCLKVARQSPTTYVIIMNGSDIEIDVHRLSDGGLLLSYNGCSYTIYMKEELESYRITIGNKTCMFEKEKDPTVLRSPSAGKLLQYMVEDGGHICAGNSYAEIEVMKMVMTLNVQESGCVHFIKRPGAVLESGCVVARLELDDPSSLQPVELNTAALPSQQPLPITGEKLHQVFHSVLDNLVKIMDGFCLPEPYFSNKVKQWVSTLMKTLRDPSLPLLELQEIMTSVSGRITASVEKAIRKVMAQYASNITSVLCQFPSQRIANILDSHAATLQRKSEREVFFMNTQSIVQLVQRYRSGVRGYMKSVVLDVLKRYLEVEMQFQQAHYDKCVINLREQYKPDMTPVLECIFSHAQVSRKNVLVTMLIDQLCGRDPTLADELMVILNELTQLSKMENSKVALRARQVLIASHLPSYELRHNQVESIFLSAIDMYGHQFCPENLKKLILSETSIFDVLPNFFYHSNRVVCMAALEVYVRRGYIAYELNSLQHHQLQDGTCAVDFQFMLPSSHPNRVSVPVNSTQFEMRRQGSELFLDGALSPPCQRMGAMVAFQCFEDFKRNFDEVIASFADPLLDSPLFSEACSTLYDEENSKNMKENPIHIINVSIKTADTEEDDDLVTAFSTYAQSKKALLFEHGIRRITFLVAQKREFPKFFTFRARDEFQEDRIYRNLEPALAFQLELNRMRNFGLTFMPCANHKMHLYLGAARVEEGAEVTDHRFFIRAIIRHSDLITKEASFEYLQNEGERLLLEAMDELEVAFSNTAVRTDCNHIFLNFVPTVIMDPSKIEESVRSMVMRYGSRLWKLRVLQAELKINIRLTPTGTAIPIRLFLTNESGYYLDISLYKEVTDPGSGQIMFQSYGDKQGPVHGMLINTPYVTKDLLQAKRFQAQTLGTTYVYDFPEMFRQALFKVWGSGDGYPEDVLMCTELVLDSQGGLVQMNRLPGDNEVGMVAFRMKMKTPEYPEGREVIVISNDITYMIGSFGPQEDQLFLRASELARAEGIPRVYISANSGARIGLAEEVRHKFQVAWVDPHDPYKGFKYLYLTPQDYTRISSTNSVHCQHVEEGGESRYIITDIIGKEEGLGVENLRGSGTIAGETSLAYEEIITISMVTCRAIGIGAYLVRLGQRVIQVENSHIILTGASALNKVLGREVYTSNNQLGGVQIMHNNGVTHTTVPDDFEGVFTILQWLSYMPKNNCSPVPVLPPKDPVEREIDFTPTKAPYDPRWLLAGRPHPTVKGAWQSGFFDHGSFMEVMKSWAQTVVVGRARLGGIPLGVIAVETRTVEVAIPADPANLDSEARLLQQAGQVWFPDSAFKTAQVIRDFNRERLPLMVFANWRGFSGGMKDMYDQVLKFGAYIVDSLREFHQPVLVYIPPHAELRGGSWVVIDPSINPLCMELYADRESRGSVLEAEGTVEIKFRRKDLLKTMRRIDPAYGQLAEQLGTPELPEKERRDLDSKLKTREEFLLPIYHQVAVQFVDLHDTPGRMQEKGVITDILDWKNARSFFYWRLRRLLLEQVVKSEILQANKELSDGHIQSMLRRWFVETEGTVKAYLWDNNQVVVEWLEKHAVGQEDGTRSAIRENIKYLKRDYAMKHIRSPRVVCPQLGAGEPRGGHGLHHPHEPEHHRLPEGQNRPPALHHGQRDEQLNRAPVQGDARDSFSIRPRREPTYTHTHREHSRSLTLPIFTCNDSSRSLPRAGGTDKLVVYSPVTCTSEKDRLLPLGACVSPGTPSSQSDSRSGELLKAPSVSRLKLSSFISSHRFPGRKQAAFTSRSEVHDAGIQRVDLGVHVPLQAVELVGRLAGVLSEGAVGEVRDGVQRGRLGRGGGAGSQPGLGLELVVVQGQALQGQGHDGLGLQLGGVGHAGRAAGQPGHPRVARLPPAALWPVGDQLGPPSLPAPRQGTPLPGLAMLRRMAGKSLRFHFCISSSILSILAGLRAHRQPLREEPLILFSTFSKHLFSDRLLWEATLKSSRPVAICCSRGTSTDVSQDRDCRSPGSSSSFSWDGSVVSSLRGSATCVTPFHLLAPAGAIDGAEGGTTGSSHSAHAACHFPPLVTPGAPTTLTRPSEGPDSPGPVVFVEEEEEEEVFFLLDMVSDGPRPQAAELGERPRQITNCVHVPLRWAELVLSTRGSLKIREEPYNDLTKSQE</sequence>
<dbReference type="SUPFAM" id="SSF52141">
    <property type="entry name" value="Uracil-DNA glycosylase-like"/>
    <property type="match status" value="1"/>
</dbReference>
<keyword evidence="12" id="KW-0443">Lipid metabolism</keyword>
<dbReference type="GO" id="GO:0004843">
    <property type="term" value="F:cysteine-type deubiquitinase activity"/>
    <property type="evidence" value="ECO:0007669"/>
    <property type="project" value="InterPro"/>
</dbReference>
<evidence type="ECO:0000259" key="24">
    <source>
        <dbReference type="PROSITE" id="PS50980"/>
    </source>
</evidence>
<dbReference type="PROSITE" id="PS50968">
    <property type="entry name" value="BIOTINYL_LIPOYL"/>
    <property type="match status" value="1"/>
</dbReference>
<evidence type="ECO:0000259" key="25">
    <source>
        <dbReference type="PROSITE" id="PS50989"/>
    </source>
</evidence>
<keyword evidence="7 17" id="KW-0547">Nucleotide-binding</keyword>
<evidence type="ECO:0000313" key="26">
    <source>
        <dbReference type="EMBL" id="KAJ8378261.1"/>
    </source>
</evidence>
<dbReference type="FunFam" id="3.30.470.20:FF:000005">
    <property type="entry name" value="Acetyl-CoA carboxylase 1"/>
    <property type="match status" value="1"/>
</dbReference>
<evidence type="ECO:0000256" key="14">
    <source>
        <dbReference type="ARBA" id="ARBA00023204"/>
    </source>
</evidence>
<dbReference type="GO" id="GO:0006633">
    <property type="term" value="P:fatty acid biosynthetic process"/>
    <property type="evidence" value="ECO:0007669"/>
    <property type="project" value="UniProtKB-KW"/>
</dbReference>
<evidence type="ECO:0000256" key="15">
    <source>
        <dbReference type="ARBA" id="ARBA00023267"/>
    </source>
</evidence>
<dbReference type="Pfam" id="PF08326">
    <property type="entry name" value="ACC_central"/>
    <property type="match status" value="1"/>
</dbReference>
<dbReference type="PROSITE" id="PS50975">
    <property type="entry name" value="ATP_GRASP"/>
    <property type="match status" value="1"/>
</dbReference>
<dbReference type="SUPFAM" id="SSF52440">
    <property type="entry name" value="PreATP-grasp domain"/>
    <property type="match status" value="1"/>
</dbReference>
<dbReference type="PROSITE" id="PS50989">
    <property type="entry name" value="COA_CT_CTER"/>
    <property type="match status" value="1"/>
</dbReference>
<feature type="domain" description="CoA carboxyltransferase N-terminal" evidence="24">
    <location>
        <begin position="2464"/>
        <end position="2794"/>
    </location>
</feature>
<dbReference type="InterPro" id="IPR036895">
    <property type="entry name" value="Uracil-DNA_glycosylase-like_sf"/>
</dbReference>
<evidence type="ECO:0000256" key="12">
    <source>
        <dbReference type="ARBA" id="ARBA00023098"/>
    </source>
</evidence>
<dbReference type="InterPro" id="IPR011764">
    <property type="entry name" value="Biotin_carboxylation_dom"/>
</dbReference>
<dbReference type="InterPro" id="IPR038765">
    <property type="entry name" value="Papain-like_cys_pep_sf"/>
</dbReference>
<dbReference type="CDD" id="cd06850">
    <property type="entry name" value="biotinyl_domain"/>
    <property type="match status" value="1"/>
</dbReference>
<dbReference type="PROSITE" id="PS00866">
    <property type="entry name" value="CPSASE_1"/>
    <property type="match status" value="1"/>
</dbReference>
<comment type="similarity">
    <text evidence="3">Belongs to the uracil-DNA glycosylase (UDG) superfamily. UNG family.</text>
</comment>
<feature type="compositionally biased region" description="Low complexity" evidence="19">
    <location>
        <begin position="835"/>
        <end position="844"/>
    </location>
</feature>
<dbReference type="GO" id="GO:0004844">
    <property type="term" value="F:uracil DNA N-glycosylase activity"/>
    <property type="evidence" value="ECO:0007669"/>
    <property type="project" value="InterPro"/>
</dbReference>
<feature type="domain" description="ATP-grasp" evidence="22">
    <location>
        <begin position="1183"/>
        <end position="1378"/>
    </location>
</feature>
<keyword evidence="15" id="KW-0092">Biotin</keyword>
<evidence type="ECO:0000256" key="8">
    <source>
        <dbReference type="ARBA" id="ARBA00022763"/>
    </source>
</evidence>
<name>A0AAD7W3M1_9TELE</name>
<dbReference type="SUPFAM" id="SSF51246">
    <property type="entry name" value="Rudiment single hybrid motif"/>
    <property type="match status" value="1"/>
</dbReference>
<keyword evidence="27" id="KW-1185">Reference proteome</keyword>
<accession>A0AAD7W3M1</accession>
<dbReference type="Pfam" id="PF03167">
    <property type="entry name" value="UDG"/>
    <property type="match status" value="1"/>
</dbReference>
<dbReference type="SMART" id="SM00987">
    <property type="entry name" value="UreE_C"/>
    <property type="match status" value="1"/>
</dbReference>
<keyword evidence="10" id="KW-0276">Fatty acid metabolism</keyword>
<dbReference type="Gene3D" id="3.30.470.20">
    <property type="entry name" value="ATP-grasp fold, B domain"/>
    <property type="match status" value="1"/>
</dbReference>
<gene>
    <name evidence="26" type="ORF">AAFF_G00244650</name>
</gene>
<dbReference type="GO" id="GO:0003989">
    <property type="term" value="F:acetyl-CoA carboxylase activity"/>
    <property type="evidence" value="ECO:0007669"/>
    <property type="project" value="UniProtKB-EC"/>
</dbReference>
<dbReference type="InterPro" id="IPR005479">
    <property type="entry name" value="CPAse_ATP-bd"/>
</dbReference>
<dbReference type="FunFam" id="2.40.50.100:FF:000005">
    <property type="entry name" value="Acetyl-CoA carboxylase 1"/>
    <property type="match status" value="1"/>
</dbReference>
<dbReference type="InterPro" id="IPR011054">
    <property type="entry name" value="Rudment_hybrid_motif"/>
</dbReference>
<dbReference type="InterPro" id="IPR018085">
    <property type="entry name" value="Ura-DNA_Glyclase_AS"/>
</dbReference>
<dbReference type="FunFam" id="3.90.1770.10:FF:000001">
    <property type="entry name" value="acetyl-CoA carboxylase 1"/>
    <property type="match status" value="1"/>
</dbReference>
<dbReference type="Gene3D" id="2.40.50.100">
    <property type="match status" value="1"/>
</dbReference>
<dbReference type="InterPro" id="IPR011761">
    <property type="entry name" value="ATP-grasp"/>
</dbReference>
<dbReference type="CDD" id="cd02662">
    <property type="entry name" value="Peptidase_C19F"/>
    <property type="match status" value="1"/>
</dbReference>
<dbReference type="PROSITE" id="PS00867">
    <property type="entry name" value="CPSASE_2"/>
    <property type="match status" value="1"/>
</dbReference>
<keyword evidence="6" id="KW-0436">Ligase</keyword>
<protein>
    <recommendedName>
        <fullName evidence="4">acetyl-CoA carboxylase</fullName>
        <ecNumber evidence="4">6.4.1.2</ecNumber>
    </recommendedName>
</protein>
<feature type="compositionally biased region" description="Basic and acidic residues" evidence="19">
    <location>
        <begin position="3208"/>
        <end position="3218"/>
    </location>
</feature>
<dbReference type="InterPro" id="IPR001394">
    <property type="entry name" value="Peptidase_C19_UCH"/>
</dbReference>
<evidence type="ECO:0000259" key="23">
    <source>
        <dbReference type="PROSITE" id="PS50979"/>
    </source>
</evidence>
<dbReference type="InterPro" id="IPR002043">
    <property type="entry name" value="UDG_fam1"/>
</dbReference>
<feature type="domain" description="USP" evidence="20">
    <location>
        <begin position="3"/>
        <end position="436"/>
    </location>
</feature>
<evidence type="ECO:0000256" key="10">
    <source>
        <dbReference type="ARBA" id="ARBA00022832"/>
    </source>
</evidence>
<keyword evidence="16" id="KW-0511">Multifunctional enzyme</keyword>
<dbReference type="SUPFAM" id="SSF56059">
    <property type="entry name" value="Glutathione synthetase ATP-binding domain-like"/>
    <property type="match status" value="1"/>
</dbReference>
<dbReference type="InterPro" id="IPR034733">
    <property type="entry name" value="AcCoA_carboxyl_beta"/>
</dbReference>
<dbReference type="Gene3D" id="3.90.1770.10">
    <property type="entry name" value="PreATP-grasp domain"/>
    <property type="match status" value="1"/>
</dbReference>
<dbReference type="InterPro" id="IPR049074">
    <property type="entry name" value="ACCA_BT"/>
</dbReference>
<evidence type="ECO:0000256" key="1">
    <source>
        <dbReference type="ARBA" id="ARBA00001953"/>
    </source>
</evidence>
<dbReference type="GO" id="GO:0005524">
    <property type="term" value="F:ATP binding"/>
    <property type="evidence" value="ECO:0007669"/>
    <property type="project" value="UniProtKB-UniRule"/>
</dbReference>
<evidence type="ECO:0000256" key="6">
    <source>
        <dbReference type="ARBA" id="ARBA00022598"/>
    </source>
</evidence>
<evidence type="ECO:0000313" key="27">
    <source>
        <dbReference type="Proteomes" id="UP001221898"/>
    </source>
</evidence>
<evidence type="ECO:0000256" key="4">
    <source>
        <dbReference type="ARBA" id="ARBA00013058"/>
    </source>
</evidence>
<evidence type="ECO:0000256" key="16">
    <source>
        <dbReference type="ARBA" id="ARBA00023268"/>
    </source>
</evidence>
<dbReference type="InterPro" id="IPR011763">
    <property type="entry name" value="COA_CT_C"/>
</dbReference>
<dbReference type="Gene3D" id="3.40.50.20">
    <property type="match status" value="1"/>
</dbReference>
<dbReference type="Pfam" id="PF02786">
    <property type="entry name" value="CPSase_L_D2"/>
    <property type="match status" value="1"/>
</dbReference>
<evidence type="ECO:0000256" key="2">
    <source>
        <dbReference type="ARBA" id="ARBA00004956"/>
    </source>
</evidence>
<dbReference type="GO" id="GO:0046872">
    <property type="term" value="F:metal ion binding"/>
    <property type="evidence" value="ECO:0007669"/>
    <property type="project" value="InterPro"/>
</dbReference>
<dbReference type="Proteomes" id="UP001221898">
    <property type="component" value="Unassembled WGS sequence"/>
</dbReference>
<dbReference type="Gene3D" id="2.40.460.10">
    <property type="entry name" value="Biotin dependent carboxylase carboxyltransferase"/>
    <property type="match status" value="1"/>
</dbReference>
<dbReference type="PROSITE" id="PS50979">
    <property type="entry name" value="BC"/>
    <property type="match status" value="1"/>
</dbReference>
<evidence type="ECO:0000259" key="20">
    <source>
        <dbReference type="PROSITE" id="PS50235"/>
    </source>
</evidence>
<dbReference type="FunFam" id="2.40.460.10:FF:000001">
    <property type="entry name" value="Acetyl-CoA carboxylase 1"/>
    <property type="match status" value="1"/>
</dbReference>
<keyword evidence="9" id="KW-0378">Hydrolase</keyword>
<dbReference type="PROSITE" id="PS00972">
    <property type="entry name" value="USP_1"/>
    <property type="match status" value="1"/>
</dbReference>
<evidence type="ECO:0000256" key="3">
    <source>
        <dbReference type="ARBA" id="ARBA00008184"/>
    </source>
</evidence>
<keyword evidence="11 17" id="KW-0067">ATP-binding</keyword>
<keyword evidence="8" id="KW-0227">DNA damage</keyword>
<dbReference type="Gene3D" id="3.40.470.10">
    <property type="entry name" value="Uracil-DNA glycosylase-like domain"/>
    <property type="match status" value="1"/>
</dbReference>
<dbReference type="InterPro" id="IPR011762">
    <property type="entry name" value="COA_CT_N"/>
</dbReference>
<reference evidence="26" key="1">
    <citation type="journal article" date="2023" name="Science">
        <title>Genome structures resolve the early diversification of teleost fishes.</title>
        <authorList>
            <person name="Parey E."/>
            <person name="Louis A."/>
            <person name="Montfort J."/>
            <person name="Bouchez O."/>
            <person name="Roques C."/>
            <person name="Iampietro C."/>
            <person name="Lluch J."/>
            <person name="Castinel A."/>
            <person name="Donnadieu C."/>
            <person name="Desvignes T."/>
            <person name="Floi Bucao C."/>
            <person name="Jouanno E."/>
            <person name="Wen M."/>
            <person name="Mejri S."/>
            <person name="Dirks R."/>
            <person name="Jansen H."/>
            <person name="Henkel C."/>
            <person name="Chen W.J."/>
            <person name="Zahm M."/>
            <person name="Cabau C."/>
            <person name="Klopp C."/>
            <person name="Thompson A.W."/>
            <person name="Robinson-Rechavi M."/>
            <person name="Braasch I."/>
            <person name="Lecointre G."/>
            <person name="Bobe J."/>
            <person name="Postlethwait J.H."/>
            <person name="Berthelot C."/>
            <person name="Roest Crollius H."/>
            <person name="Guiguen Y."/>
        </authorList>
    </citation>
    <scope>NUCLEOTIDE SEQUENCE</scope>
    <source>
        <strain evidence="26">NC1722</strain>
    </source>
</reference>
<dbReference type="InterPro" id="IPR013537">
    <property type="entry name" value="AcCoA_COase_cen"/>
</dbReference>
<dbReference type="Gene3D" id="3.90.226.10">
    <property type="entry name" value="2-enoyl-CoA Hydratase, Chain A, domain 1"/>
    <property type="match status" value="2"/>
</dbReference>
<dbReference type="InterPro" id="IPR028889">
    <property type="entry name" value="USP"/>
</dbReference>
<dbReference type="PROSITE" id="PS00973">
    <property type="entry name" value="USP_2"/>
    <property type="match status" value="1"/>
</dbReference>
<dbReference type="FunFam" id="3.30.1490.20:FF:000003">
    <property type="entry name" value="acetyl-CoA carboxylase isoform X1"/>
    <property type="match status" value="1"/>
</dbReference>
<feature type="region of interest" description="Disordered" evidence="19">
    <location>
        <begin position="580"/>
        <end position="602"/>
    </location>
</feature>
<proteinExistence type="inferred from homology"/>
<dbReference type="InterPro" id="IPR000089">
    <property type="entry name" value="Biotin_lipoyl"/>
</dbReference>
<dbReference type="PROSITE" id="PS50235">
    <property type="entry name" value="USP_3"/>
    <property type="match status" value="1"/>
</dbReference>
<feature type="region of interest" description="Disordered" evidence="19">
    <location>
        <begin position="3572"/>
        <end position="3592"/>
    </location>
</feature>
<feature type="compositionally biased region" description="Low complexity" evidence="19">
    <location>
        <begin position="975"/>
        <end position="991"/>
    </location>
</feature>
<dbReference type="Gene3D" id="3.30.1490.20">
    <property type="entry name" value="ATP-grasp fold, A domain"/>
    <property type="match status" value="1"/>
</dbReference>
<dbReference type="SMART" id="SM00986">
    <property type="entry name" value="UDG"/>
    <property type="match status" value="1"/>
</dbReference>
<dbReference type="CDD" id="cd10027">
    <property type="entry name" value="UDG-F1-like"/>
    <property type="match status" value="1"/>
</dbReference>
<dbReference type="EMBL" id="JAINUG010000326">
    <property type="protein sequence ID" value="KAJ8378261.1"/>
    <property type="molecule type" value="Genomic_DNA"/>
</dbReference>
<feature type="region of interest" description="Disordered" evidence="19">
    <location>
        <begin position="823"/>
        <end position="991"/>
    </location>
</feature>
<keyword evidence="13" id="KW-0275">Fatty acid biosynthesis</keyword>
<dbReference type="InterPro" id="IPR005482">
    <property type="entry name" value="Biotin_COase_C"/>
</dbReference>
<feature type="active site" description="Proton acceptor" evidence="18">
    <location>
        <position position="736"/>
    </location>
</feature>
<dbReference type="InterPro" id="IPR016185">
    <property type="entry name" value="PreATP-grasp_dom_sf"/>
</dbReference>
<dbReference type="Pfam" id="PF02785">
    <property type="entry name" value="Biotin_carb_C"/>
    <property type="match status" value="1"/>
</dbReference>
<dbReference type="InterPro" id="IPR013815">
    <property type="entry name" value="ATP_grasp_subdomain_1"/>
</dbReference>
<dbReference type="Pfam" id="PF00289">
    <property type="entry name" value="Biotin_carb_N"/>
    <property type="match status" value="1"/>
</dbReference>
<dbReference type="GO" id="GO:0006284">
    <property type="term" value="P:base-excision repair"/>
    <property type="evidence" value="ECO:0007669"/>
    <property type="project" value="InterPro"/>
</dbReference>
<dbReference type="Pfam" id="PF21385">
    <property type="entry name" value="ACCA_BT"/>
    <property type="match status" value="1"/>
</dbReference>
<dbReference type="InterPro" id="IPR011053">
    <property type="entry name" value="Single_hybrid_motif"/>
</dbReference>
<evidence type="ECO:0000256" key="19">
    <source>
        <dbReference type="SAM" id="MobiDB-lite"/>
    </source>
</evidence>
<evidence type="ECO:0000256" key="17">
    <source>
        <dbReference type="PROSITE-ProRule" id="PRU00409"/>
    </source>
</evidence>
<dbReference type="InterPro" id="IPR005122">
    <property type="entry name" value="Uracil-DNA_glycosylase-like"/>
</dbReference>
<dbReference type="SUPFAM" id="SSF54001">
    <property type="entry name" value="Cysteine proteinases"/>
    <property type="match status" value="1"/>
</dbReference>
<feature type="compositionally biased region" description="Polar residues" evidence="19">
    <location>
        <begin position="945"/>
        <end position="969"/>
    </location>
</feature>
<dbReference type="InterPro" id="IPR005481">
    <property type="entry name" value="BC-like_N"/>
</dbReference>
<dbReference type="PANTHER" id="PTHR45728">
    <property type="entry name" value="ACETYL-COA CARBOXYLASE, ISOFORM A"/>
    <property type="match status" value="1"/>
</dbReference>
<comment type="cofactor">
    <cofactor evidence="1">
        <name>biotin</name>
        <dbReference type="ChEBI" id="CHEBI:57586"/>
    </cofactor>
</comment>
<dbReference type="PROSITE" id="PS50980">
    <property type="entry name" value="COA_CT_NTER"/>
    <property type="match status" value="1"/>
</dbReference>
<dbReference type="SMART" id="SM00878">
    <property type="entry name" value="Biotin_carb_C"/>
    <property type="match status" value="1"/>
</dbReference>
<feature type="compositionally biased region" description="Basic and acidic residues" evidence="19">
    <location>
        <begin position="3244"/>
        <end position="3258"/>
    </location>
</feature>
<dbReference type="Pfam" id="PF00443">
    <property type="entry name" value="UCH"/>
    <property type="match status" value="1"/>
</dbReference>
<dbReference type="SUPFAM" id="SSF51230">
    <property type="entry name" value="Single hybrid motif"/>
    <property type="match status" value="1"/>
</dbReference>
<dbReference type="GO" id="GO:0016579">
    <property type="term" value="P:protein deubiquitination"/>
    <property type="evidence" value="ECO:0007669"/>
    <property type="project" value="InterPro"/>
</dbReference>
<feature type="region of interest" description="Disordered" evidence="19">
    <location>
        <begin position="3193"/>
        <end position="3265"/>
    </location>
</feature>
<comment type="pathway">
    <text evidence="2">Lipid metabolism; malonyl-CoA biosynthesis; malonyl-CoA from acetyl-CoA: step 1/1.</text>
</comment>
<evidence type="ECO:0000256" key="13">
    <source>
        <dbReference type="ARBA" id="ARBA00023160"/>
    </source>
</evidence>
<dbReference type="GO" id="GO:0005739">
    <property type="term" value="C:mitochondrion"/>
    <property type="evidence" value="ECO:0007669"/>
    <property type="project" value="TreeGrafter"/>
</dbReference>
<evidence type="ECO:0000256" key="11">
    <source>
        <dbReference type="ARBA" id="ARBA00022840"/>
    </source>
</evidence>
<dbReference type="Gene3D" id="3.90.70.10">
    <property type="entry name" value="Cysteine proteinases"/>
    <property type="match status" value="1"/>
</dbReference>
<feature type="domain" description="CoA carboxyltransferase C-terminal" evidence="25">
    <location>
        <begin position="2798"/>
        <end position="3114"/>
    </location>
</feature>
<keyword evidence="14" id="KW-0234">DNA repair</keyword>
<evidence type="ECO:0000259" key="21">
    <source>
        <dbReference type="PROSITE" id="PS50968"/>
    </source>
</evidence>
<dbReference type="InterPro" id="IPR049076">
    <property type="entry name" value="ACCA"/>
</dbReference>
<feature type="region of interest" description="Disordered" evidence="19">
    <location>
        <begin position="3624"/>
        <end position="3662"/>
    </location>
</feature>
<dbReference type="InterPro" id="IPR018200">
    <property type="entry name" value="USP_CS"/>
</dbReference>
<dbReference type="FunFam" id="3.90.226.10:FF:000010">
    <property type="entry name" value="acetyl-CoA carboxylase isoform X2"/>
    <property type="match status" value="1"/>
</dbReference>
<feature type="region of interest" description="Disordered" evidence="19">
    <location>
        <begin position="314"/>
        <end position="333"/>
    </location>
</feature>
<feature type="domain" description="Lipoyl-binding" evidence="21">
    <location>
        <begin position="1657"/>
        <end position="1731"/>
    </location>
</feature>